<feature type="domain" description="Galactosyltransferase C-terminal" evidence="3">
    <location>
        <begin position="133"/>
        <end position="194"/>
    </location>
</feature>
<dbReference type="InterPro" id="IPR050834">
    <property type="entry name" value="Glycosyltransf_2"/>
</dbReference>
<evidence type="ECO:0000313" key="5">
    <source>
        <dbReference type="Proteomes" id="UP001589590"/>
    </source>
</evidence>
<dbReference type="PANTHER" id="PTHR43685">
    <property type="entry name" value="GLYCOSYLTRANSFERASE"/>
    <property type="match status" value="1"/>
</dbReference>
<evidence type="ECO:0000256" key="1">
    <source>
        <dbReference type="ARBA" id="ARBA00022679"/>
    </source>
</evidence>
<keyword evidence="4" id="KW-0328">Glycosyltransferase</keyword>
<comment type="caution">
    <text evidence="4">The sequence shown here is derived from an EMBL/GenBank/DDBJ whole genome shotgun (WGS) entry which is preliminary data.</text>
</comment>
<dbReference type="Pfam" id="PF02709">
    <property type="entry name" value="Glyco_transf_7C"/>
    <property type="match status" value="1"/>
</dbReference>
<evidence type="ECO:0000259" key="2">
    <source>
        <dbReference type="Pfam" id="PF00535"/>
    </source>
</evidence>
<dbReference type="RefSeq" id="WP_290272291.1">
    <property type="nucleotide sequence ID" value="NZ_JAUFQP010000013.1"/>
</dbReference>
<gene>
    <name evidence="4" type="ORF">ACFFU1_13305</name>
</gene>
<protein>
    <submittedName>
        <fullName evidence="4">Glycosyltransferase family 2 protein</fullName>
        <ecNumber evidence="4">2.4.-.-</ecNumber>
    </submittedName>
</protein>
<dbReference type="PANTHER" id="PTHR43685:SF3">
    <property type="entry name" value="SLR2126 PROTEIN"/>
    <property type="match status" value="1"/>
</dbReference>
<feature type="domain" description="Glycosyltransferase 2-like" evidence="2">
    <location>
        <begin position="3"/>
        <end position="110"/>
    </location>
</feature>
<accession>A0ABV5H1W3</accession>
<dbReference type="InterPro" id="IPR027791">
    <property type="entry name" value="Galactosyl_T_C"/>
</dbReference>
<dbReference type="GO" id="GO:0016757">
    <property type="term" value="F:glycosyltransferase activity"/>
    <property type="evidence" value="ECO:0007669"/>
    <property type="project" value="UniProtKB-KW"/>
</dbReference>
<sequence length="357" mass="41960">MITIVLTNRNRNLDIVKKCLESLHNQSDQEFEWFLVDYGSDVSYLKSLTKLVKAYSKIQYITCPTNGQLWSKCRAINIALKKAQNPYFVVGDIDLIFHPDYITNLKQLANPSQVHYFQYGFLNEIESNQSKDFDLYKVDFKGQEEVTGNTMFPTSVLKEINGFDEFYQGWGAEDTDAHIRMKNYGLQLCFFNKRILVKHQWHGKAYRSKKSTHPYHSQLESINHKYLEQTVKLNRTVVNTKMKWGKVTIEKDYLALQTPNVFLKIENTHSSLSALLAQLQHDNSGVLNVEIVQVSKTQYWKNKLKKYLRKKYIEITPMERVNNNLLEEIIKTYRNKPYNYIFDRVKNRIVLTINLTA</sequence>
<dbReference type="Proteomes" id="UP001589590">
    <property type="component" value="Unassembled WGS sequence"/>
</dbReference>
<proteinExistence type="predicted"/>
<dbReference type="InterPro" id="IPR029044">
    <property type="entry name" value="Nucleotide-diphossugar_trans"/>
</dbReference>
<evidence type="ECO:0000313" key="4">
    <source>
        <dbReference type="EMBL" id="MFB9105878.1"/>
    </source>
</evidence>
<dbReference type="InterPro" id="IPR001173">
    <property type="entry name" value="Glyco_trans_2-like"/>
</dbReference>
<evidence type="ECO:0000259" key="3">
    <source>
        <dbReference type="Pfam" id="PF02709"/>
    </source>
</evidence>
<dbReference type="Gene3D" id="3.90.550.10">
    <property type="entry name" value="Spore Coat Polysaccharide Biosynthesis Protein SpsA, Chain A"/>
    <property type="match status" value="1"/>
</dbReference>
<dbReference type="SUPFAM" id="SSF53448">
    <property type="entry name" value="Nucleotide-diphospho-sugar transferases"/>
    <property type="match status" value="1"/>
</dbReference>
<keyword evidence="5" id="KW-1185">Reference proteome</keyword>
<name>A0ABV5H1W3_9FLAO</name>
<dbReference type="EMBL" id="JBHMFA010000009">
    <property type="protein sequence ID" value="MFB9105878.1"/>
    <property type="molecule type" value="Genomic_DNA"/>
</dbReference>
<dbReference type="Pfam" id="PF00535">
    <property type="entry name" value="Glycos_transf_2"/>
    <property type="match status" value="1"/>
</dbReference>
<keyword evidence="1 4" id="KW-0808">Transferase</keyword>
<organism evidence="4 5">
    <name type="scientific">Algibacter miyuki</name>
    <dbReference type="NCBI Taxonomy" id="1306933"/>
    <lineage>
        <taxon>Bacteria</taxon>
        <taxon>Pseudomonadati</taxon>
        <taxon>Bacteroidota</taxon>
        <taxon>Flavobacteriia</taxon>
        <taxon>Flavobacteriales</taxon>
        <taxon>Flavobacteriaceae</taxon>
        <taxon>Algibacter</taxon>
    </lineage>
</organism>
<dbReference type="EC" id="2.4.-.-" evidence="4"/>
<reference evidence="4 5" key="1">
    <citation type="submission" date="2024-09" db="EMBL/GenBank/DDBJ databases">
        <authorList>
            <person name="Sun Q."/>
            <person name="Mori K."/>
        </authorList>
    </citation>
    <scope>NUCLEOTIDE SEQUENCE [LARGE SCALE GENOMIC DNA]</scope>
    <source>
        <strain evidence="4 5">CECT 8300</strain>
    </source>
</reference>